<evidence type="ECO:0000256" key="2">
    <source>
        <dbReference type="SAM" id="Coils"/>
    </source>
</evidence>
<proteinExistence type="inferred from homology"/>
<evidence type="ECO:0000313" key="4">
    <source>
        <dbReference type="EMBL" id="CAG9333918.1"/>
    </source>
</evidence>
<gene>
    <name evidence="4" type="ORF">BSTOLATCC_MIC59727</name>
</gene>
<dbReference type="Gene3D" id="3.40.850.10">
    <property type="entry name" value="Kinesin motor domain"/>
    <property type="match status" value="1"/>
</dbReference>
<feature type="binding site" evidence="1">
    <location>
        <begin position="86"/>
        <end position="93"/>
    </location>
    <ligand>
        <name>ATP</name>
        <dbReference type="ChEBI" id="CHEBI:30616"/>
    </ligand>
</feature>
<dbReference type="AlphaFoldDB" id="A0AAU9K4G8"/>
<dbReference type="GO" id="GO:0005874">
    <property type="term" value="C:microtubule"/>
    <property type="evidence" value="ECO:0007669"/>
    <property type="project" value="TreeGrafter"/>
</dbReference>
<dbReference type="SMART" id="SM00129">
    <property type="entry name" value="KISc"/>
    <property type="match status" value="1"/>
</dbReference>
<protein>
    <recommendedName>
        <fullName evidence="3">Kinesin motor domain-containing protein</fullName>
    </recommendedName>
</protein>
<dbReference type="Pfam" id="PF00225">
    <property type="entry name" value="Kinesin"/>
    <property type="match status" value="1"/>
</dbReference>
<comment type="similarity">
    <text evidence="1">Belongs to the TRAFAC class myosin-kinesin ATPase superfamily. Kinesin family.</text>
</comment>
<organism evidence="4 5">
    <name type="scientific">Blepharisma stoltei</name>
    <dbReference type="NCBI Taxonomy" id="1481888"/>
    <lineage>
        <taxon>Eukaryota</taxon>
        <taxon>Sar</taxon>
        <taxon>Alveolata</taxon>
        <taxon>Ciliophora</taxon>
        <taxon>Postciliodesmatophora</taxon>
        <taxon>Heterotrichea</taxon>
        <taxon>Heterotrichida</taxon>
        <taxon>Blepharismidae</taxon>
        <taxon>Blepharisma</taxon>
    </lineage>
</organism>
<accession>A0AAU9K4G8</accession>
<sequence>MARPGRINLLLRLKPSSSSTPDTSFYRISPSLTEFTLITPPNNRTPFYFSNIFPSDSTITPICELVGYPMSDQILDGCNATLIALGAIGSGKTYNLYGEMSRRGLSGGLVQSSIQYLFGKIRSLTAERNITVIVSLFEMYKNKVRDLGIAYNSKGEGIEALLKIYNEQDLAVKDIRGKAYIEDVSLIQVMTAEEIFEIINLGFKMREHAEEISGSIANDATTILSINVTQKDKHGDINSTKSARFNIVDIAGSEHKFTDSGTVENESETELSNLYALKKVLNKVNLVKQGATVNVIPYKISKLTQFLQSGFSGNSTISILTAIDTDPIKYSETGHVLAFVKSITEIDKNIKKNLMQRPDAGALMAHEMAQRLEEEIYELNSMIKKSQLQHEEKLRLFARLVGIDDDLESMVLAKKGTKEFQLAMKYKESFETTKNLNRRNADLEKKNNENKKILDHIKILHQNNKDKQKIELTNLETEIRDLKDLISEYKYKNEEIGQEQTFSNSEGLERMLMHSHLAVEENSATLHNLKLQMQNNTTDLKNLFEMKELGFNEADHVMKKLIYDNEEKQKARFANLEEQFKYLIGDDEDSHREFFESQMEINTYLRNLDETLNEIKKETARMLEIANIQNEIIYDIEDGKYNNGIRPVLIPTKHHPPAPSPILFPM</sequence>
<feature type="domain" description="Kinesin motor" evidence="3">
    <location>
        <begin position="6"/>
        <end position="346"/>
    </location>
</feature>
<keyword evidence="1" id="KW-0067">ATP-binding</keyword>
<dbReference type="GO" id="GO:0003777">
    <property type="term" value="F:microtubule motor activity"/>
    <property type="evidence" value="ECO:0007669"/>
    <property type="project" value="InterPro"/>
</dbReference>
<dbReference type="InterPro" id="IPR027640">
    <property type="entry name" value="Kinesin-like_fam"/>
</dbReference>
<keyword evidence="1" id="KW-0547">Nucleotide-binding</keyword>
<dbReference type="EMBL" id="CAJZBQ010000057">
    <property type="protein sequence ID" value="CAG9333918.1"/>
    <property type="molecule type" value="Genomic_DNA"/>
</dbReference>
<comment type="caution">
    <text evidence="4">The sequence shown here is derived from an EMBL/GenBank/DDBJ whole genome shotgun (WGS) entry which is preliminary data.</text>
</comment>
<reference evidence="4" key="1">
    <citation type="submission" date="2021-09" db="EMBL/GenBank/DDBJ databases">
        <authorList>
            <consortium name="AG Swart"/>
            <person name="Singh M."/>
            <person name="Singh A."/>
            <person name="Seah K."/>
            <person name="Emmerich C."/>
        </authorList>
    </citation>
    <scope>NUCLEOTIDE SEQUENCE</scope>
    <source>
        <strain evidence="4">ATCC30299</strain>
    </source>
</reference>
<name>A0AAU9K4G8_9CILI</name>
<dbReference type="GO" id="GO:0005524">
    <property type="term" value="F:ATP binding"/>
    <property type="evidence" value="ECO:0007669"/>
    <property type="project" value="UniProtKB-UniRule"/>
</dbReference>
<keyword evidence="5" id="KW-1185">Reference proteome</keyword>
<evidence type="ECO:0000259" key="3">
    <source>
        <dbReference type="PROSITE" id="PS50067"/>
    </source>
</evidence>
<keyword evidence="2" id="KW-0175">Coiled coil</keyword>
<dbReference type="Proteomes" id="UP001162131">
    <property type="component" value="Unassembled WGS sequence"/>
</dbReference>
<dbReference type="InterPro" id="IPR001752">
    <property type="entry name" value="Kinesin_motor_dom"/>
</dbReference>
<dbReference type="GO" id="GO:0008017">
    <property type="term" value="F:microtubule binding"/>
    <property type="evidence" value="ECO:0007669"/>
    <property type="project" value="InterPro"/>
</dbReference>
<dbReference type="InterPro" id="IPR027417">
    <property type="entry name" value="P-loop_NTPase"/>
</dbReference>
<dbReference type="PRINTS" id="PR00380">
    <property type="entry name" value="KINESINHEAVY"/>
</dbReference>
<evidence type="ECO:0000313" key="5">
    <source>
        <dbReference type="Proteomes" id="UP001162131"/>
    </source>
</evidence>
<dbReference type="GO" id="GO:0016887">
    <property type="term" value="F:ATP hydrolysis activity"/>
    <property type="evidence" value="ECO:0007669"/>
    <property type="project" value="TreeGrafter"/>
</dbReference>
<feature type="coiled-coil region" evidence="2">
    <location>
        <begin position="426"/>
        <end position="492"/>
    </location>
</feature>
<dbReference type="GO" id="GO:0005871">
    <property type="term" value="C:kinesin complex"/>
    <property type="evidence" value="ECO:0007669"/>
    <property type="project" value="TreeGrafter"/>
</dbReference>
<dbReference type="InterPro" id="IPR036961">
    <property type="entry name" value="Kinesin_motor_dom_sf"/>
</dbReference>
<keyword evidence="1" id="KW-0505">Motor protein</keyword>
<dbReference type="PANTHER" id="PTHR24115">
    <property type="entry name" value="KINESIN-RELATED"/>
    <property type="match status" value="1"/>
</dbReference>
<dbReference type="SUPFAM" id="SSF52540">
    <property type="entry name" value="P-loop containing nucleoside triphosphate hydrolases"/>
    <property type="match status" value="1"/>
</dbReference>
<dbReference type="GO" id="GO:0007018">
    <property type="term" value="P:microtubule-based movement"/>
    <property type="evidence" value="ECO:0007669"/>
    <property type="project" value="InterPro"/>
</dbReference>
<dbReference type="PROSITE" id="PS50067">
    <property type="entry name" value="KINESIN_MOTOR_2"/>
    <property type="match status" value="1"/>
</dbReference>
<evidence type="ECO:0000256" key="1">
    <source>
        <dbReference type="PROSITE-ProRule" id="PRU00283"/>
    </source>
</evidence>